<evidence type="ECO:0000256" key="1">
    <source>
        <dbReference type="ARBA" id="ARBA00022692"/>
    </source>
</evidence>
<feature type="transmembrane region" description="Helical" evidence="4">
    <location>
        <begin position="373"/>
        <end position="394"/>
    </location>
</feature>
<feature type="transmembrane region" description="Helical" evidence="4">
    <location>
        <begin position="222"/>
        <end position="246"/>
    </location>
</feature>
<evidence type="ECO:0000256" key="2">
    <source>
        <dbReference type="ARBA" id="ARBA00022989"/>
    </source>
</evidence>
<dbReference type="Pfam" id="PF07690">
    <property type="entry name" value="MFS_1"/>
    <property type="match status" value="1"/>
</dbReference>
<feature type="transmembrane region" description="Helical" evidence="4">
    <location>
        <begin position="342"/>
        <end position="361"/>
    </location>
</feature>
<evidence type="ECO:0000313" key="7">
    <source>
        <dbReference type="Proteomes" id="UP000193224"/>
    </source>
</evidence>
<dbReference type="GO" id="GO:0005886">
    <property type="term" value="C:plasma membrane"/>
    <property type="evidence" value="ECO:0007669"/>
    <property type="project" value="TreeGrafter"/>
</dbReference>
<dbReference type="AlphaFoldDB" id="A0A1X7BWU1"/>
<organism evidence="6 7">
    <name type="scientific">Roseovarius aestuarii</name>
    <dbReference type="NCBI Taxonomy" id="475083"/>
    <lineage>
        <taxon>Bacteria</taxon>
        <taxon>Pseudomonadati</taxon>
        <taxon>Pseudomonadota</taxon>
        <taxon>Alphaproteobacteria</taxon>
        <taxon>Rhodobacterales</taxon>
        <taxon>Roseobacteraceae</taxon>
        <taxon>Roseovarius</taxon>
    </lineage>
</organism>
<evidence type="ECO:0000313" key="6">
    <source>
        <dbReference type="EMBL" id="SMC14111.1"/>
    </source>
</evidence>
<accession>A0A1X7BWU1</accession>
<dbReference type="Gene3D" id="1.20.1250.20">
    <property type="entry name" value="MFS general substrate transporter like domains"/>
    <property type="match status" value="2"/>
</dbReference>
<dbReference type="InterPro" id="IPR036259">
    <property type="entry name" value="MFS_trans_sf"/>
</dbReference>
<dbReference type="EMBL" id="FWXB01000020">
    <property type="protein sequence ID" value="SMC14111.1"/>
    <property type="molecule type" value="Genomic_DNA"/>
</dbReference>
<sequence length="402" mass="41816">MQTTVSRRRTALSVSCTTHVVQDGLIATIYVLLPVLAEALGFSYAQVGLLKGLKSVSQAVLEMCSGWLSEQIGELRLIVVGLALSGTGYILLSAATSAPIIATFLLIIGTGTALHHAPSSSLIINNCPTKKRGSSLGLYNAAGDVGKLVFTGGFSLAAGAGLAWYEISFGYGVMAIVAAIAITAVSRPIRQQWNKEEAAESNNGEQVAAAGWGILNWRSFGALLVVTCIDTLVQTSVLVFMAFLLLAKGLPLSIATGGTVILLAGGVFGKTGCGYLADRMGVRPAFTLIQVLTALGLICVIIAPNWLALSLLLPLGAVAQGSTSITYAFAADLIHPRRMARGYALLYASGTFAAAAGPVVLGLIADEFGIETAIYTMALITIFTVPPIFVLPTVPDQEAELL</sequence>
<protein>
    <submittedName>
        <fullName evidence="6">Putative sulfoacetate transporter SauU</fullName>
    </submittedName>
</protein>
<dbReference type="GO" id="GO:0022857">
    <property type="term" value="F:transmembrane transporter activity"/>
    <property type="evidence" value="ECO:0007669"/>
    <property type="project" value="InterPro"/>
</dbReference>
<feature type="transmembrane region" description="Helical" evidence="4">
    <location>
        <begin position="138"/>
        <end position="157"/>
    </location>
</feature>
<dbReference type="Proteomes" id="UP000193224">
    <property type="component" value="Unassembled WGS sequence"/>
</dbReference>
<feature type="transmembrane region" description="Helical" evidence="4">
    <location>
        <begin position="309"/>
        <end position="330"/>
    </location>
</feature>
<dbReference type="PROSITE" id="PS50850">
    <property type="entry name" value="MFS"/>
    <property type="match status" value="1"/>
</dbReference>
<keyword evidence="3 4" id="KW-0472">Membrane</keyword>
<feature type="transmembrane region" description="Helical" evidence="4">
    <location>
        <begin position="163"/>
        <end position="185"/>
    </location>
</feature>
<keyword evidence="1 4" id="KW-0812">Transmembrane</keyword>
<dbReference type="InterPro" id="IPR011701">
    <property type="entry name" value="MFS"/>
</dbReference>
<dbReference type="InterPro" id="IPR020846">
    <property type="entry name" value="MFS_dom"/>
</dbReference>
<evidence type="ECO:0000256" key="4">
    <source>
        <dbReference type="SAM" id="Phobius"/>
    </source>
</evidence>
<dbReference type="SUPFAM" id="SSF103473">
    <property type="entry name" value="MFS general substrate transporter"/>
    <property type="match status" value="1"/>
</dbReference>
<keyword evidence="2 4" id="KW-1133">Transmembrane helix</keyword>
<dbReference type="PANTHER" id="PTHR43129">
    <property type="entry name" value="FOSMIDOMYCIN RESISTANCE PROTEIN"/>
    <property type="match status" value="1"/>
</dbReference>
<dbReference type="PANTHER" id="PTHR43129:SF1">
    <property type="entry name" value="FOSMIDOMYCIN RESISTANCE PROTEIN"/>
    <property type="match status" value="1"/>
</dbReference>
<dbReference type="RefSeq" id="WP_085802018.1">
    <property type="nucleotide sequence ID" value="NZ_FWXB01000020.1"/>
</dbReference>
<feature type="transmembrane region" description="Helical" evidence="4">
    <location>
        <begin position="252"/>
        <end position="273"/>
    </location>
</feature>
<reference evidence="6 7" key="1">
    <citation type="submission" date="2017-03" db="EMBL/GenBank/DDBJ databases">
        <authorList>
            <person name="Afonso C.L."/>
            <person name="Miller P.J."/>
            <person name="Scott M.A."/>
            <person name="Spackman E."/>
            <person name="Goraichik I."/>
            <person name="Dimitrov K.M."/>
            <person name="Suarez D.L."/>
            <person name="Swayne D.E."/>
        </authorList>
    </citation>
    <scope>NUCLEOTIDE SEQUENCE [LARGE SCALE GENOMIC DNA]</scope>
    <source>
        <strain evidence="6 7">CECT 7745</strain>
    </source>
</reference>
<keyword evidence="7" id="KW-1185">Reference proteome</keyword>
<name>A0A1X7BWU1_9RHOB</name>
<dbReference type="OrthoDB" id="9770492at2"/>
<gene>
    <name evidence="6" type="primary">sauU</name>
    <name evidence="6" type="ORF">ROA7745_03975</name>
</gene>
<feature type="transmembrane region" description="Helical" evidence="4">
    <location>
        <begin position="285"/>
        <end position="303"/>
    </location>
</feature>
<feature type="domain" description="Major facilitator superfamily (MFS) profile" evidence="5">
    <location>
        <begin position="1"/>
        <end position="398"/>
    </location>
</feature>
<proteinExistence type="predicted"/>
<evidence type="ECO:0000259" key="5">
    <source>
        <dbReference type="PROSITE" id="PS50850"/>
    </source>
</evidence>
<evidence type="ECO:0000256" key="3">
    <source>
        <dbReference type="ARBA" id="ARBA00023136"/>
    </source>
</evidence>